<reference evidence="2 3" key="1">
    <citation type="submission" date="2017-10" db="EMBL/GenBank/DDBJ databases">
        <title>Whole genome of Pedobacter ginsengisoli T01R-27 isolated from tomato rhizosphere.</title>
        <authorList>
            <person name="Weon H.-Y."/>
            <person name="Lee S.A."/>
            <person name="Sang M.K."/>
            <person name="Song J."/>
        </authorList>
    </citation>
    <scope>NUCLEOTIDE SEQUENCE [LARGE SCALE GENOMIC DNA]</scope>
    <source>
        <strain evidence="2 3">T01R-27</strain>
    </source>
</reference>
<feature type="compositionally biased region" description="Polar residues" evidence="1">
    <location>
        <begin position="1"/>
        <end position="19"/>
    </location>
</feature>
<sequence length="179" mass="20219">MKTTVIGSGKDNATTTVNKSTEKGAIRPNLPLKDADKKEVKEEPKGEAVNVKPVETKTEAPKAEPTKAELREQLQEQKPQLNLDATIKFALELNRRINQRGKLLETISTLEEFEVMQKDDADETESNHYQRCELTIEDDKGREFTTKNPFIINAVATMVNKLCIDKLAEIEGDIHFPIR</sequence>
<dbReference type="RefSeq" id="WP_099438434.1">
    <property type="nucleotide sequence ID" value="NZ_CP024091.1"/>
</dbReference>
<dbReference type="EMBL" id="CP024091">
    <property type="protein sequence ID" value="ATP56492.1"/>
    <property type="molecule type" value="Genomic_DNA"/>
</dbReference>
<accession>A0A2D1U4H1</accession>
<dbReference type="OrthoDB" id="793497at2"/>
<gene>
    <name evidence="2" type="ORF">CPT03_08405</name>
</gene>
<name>A0A2D1U4H1_9SPHI</name>
<dbReference type="KEGG" id="pgs:CPT03_08405"/>
<protein>
    <submittedName>
        <fullName evidence="2">Uncharacterized protein</fullName>
    </submittedName>
</protein>
<keyword evidence="3" id="KW-1185">Reference proteome</keyword>
<proteinExistence type="predicted"/>
<dbReference type="Proteomes" id="UP000223749">
    <property type="component" value="Chromosome"/>
</dbReference>
<feature type="compositionally biased region" description="Basic and acidic residues" evidence="1">
    <location>
        <begin position="54"/>
        <end position="66"/>
    </location>
</feature>
<organism evidence="2 3">
    <name type="scientific">Pedobacter ginsengisoli</name>
    <dbReference type="NCBI Taxonomy" id="363852"/>
    <lineage>
        <taxon>Bacteria</taxon>
        <taxon>Pseudomonadati</taxon>
        <taxon>Bacteroidota</taxon>
        <taxon>Sphingobacteriia</taxon>
        <taxon>Sphingobacteriales</taxon>
        <taxon>Sphingobacteriaceae</taxon>
        <taxon>Pedobacter</taxon>
    </lineage>
</organism>
<evidence type="ECO:0000256" key="1">
    <source>
        <dbReference type="SAM" id="MobiDB-lite"/>
    </source>
</evidence>
<feature type="compositionally biased region" description="Basic and acidic residues" evidence="1">
    <location>
        <begin position="33"/>
        <end position="46"/>
    </location>
</feature>
<feature type="region of interest" description="Disordered" evidence="1">
    <location>
        <begin position="1"/>
        <end position="66"/>
    </location>
</feature>
<evidence type="ECO:0000313" key="3">
    <source>
        <dbReference type="Proteomes" id="UP000223749"/>
    </source>
</evidence>
<evidence type="ECO:0000313" key="2">
    <source>
        <dbReference type="EMBL" id="ATP56492.1"/>
    </source>
</evidence>
<dbReference type="AlphaFoldDB" id="A0A2D1U4H1"/>